<dbReference type="RefSeq" id="WP_240568998.1">
    <property type="nucleotide sequence ID" value="NZ_JAKVPY010000018.1"/>
</dbReference>
<sequence length="51" mass="5554">MSSIFAPVMAPDEAPEHDARGWEIEAGKAIALSHAEFEALIEGFDLVVTKR</sequence>
<gene>
    <name evidence="1" type="ORF">MKP05_14590</name>
</gene>
<organism evidence="1 2">
    <name type="scientific">Halomonas flagellata</name>
    <dbReference type="NCBI Taxonomy" id="2920385"/>
    <lineage>
        <taxon>Bacteria</taxon>
        <taxon>Pseudomonadati</taxon>
        <taxon>Pseudomonadota</taxon>
        <taxon>Gammaproteobacteria</taxon>
        <taxon>Oceanospirillales</taxon>
        <taxon>Halomonadaceae</taxon>
        <taxon>Halomonas</taxon>
    </lineage>
</organism>
<name>A0ABS9RWW5_9GAMM</name>
<dbReference type="EMBL" id="JAKVPY010000018">
    <property type="protein sequence ID" value="MCH4564338.1"/>
    <property type="molecule type" value="Genomic_DNA"/>
</dbReference>
<comment type="caution">
    <text evidence="1">The sequence shown here is derived from an EMBL/GenBank/DDBJ whole genome shotgun (WGS) entry which is preliminary data.</text>
</comment>
<evidence type="ECO:0000313" key="1">
    <source>
        <dbReference type="EMBL" id="MCH4564338.1"/>
    </source>
</evidence>
<keyword evidence="2" id="KW-1185">Reference proteome</keyword>
<accession>A0ABS9RWW5</accession>
<proteinExistence type="predicted"/>
<dbReference type="Proteomes" id="UP001202117">
    <property type="component" value="Unassembled WGS sequence"/>
</dbReference>
<reference evidence="1 2" key="1">
    <citation type="submission" date="2022-02" db="EMBL/GenBank/DDBJ databases">
        <title>Halomonas fukangensis sp. nov., a halophilic bacterium isolated from a bulk soil of Kalidium foliatum at Fukang.</title>
        <authorList>
            <person name="Huang Y."/>
        </authorList>
    </citation>
    <scope>NUCLEOTIDE SEQUENCE [LARGE SCALE GENOMIC DNA]</scope>
    <source>
        <strain evidence="1 2">EGI 63088</strain>
    </source>
</reference>
<evidence type="ECO:0000313" key="2">
    <source>
        <dbReference type="Proteomes" id="UP001202117"/>
    </source>
</evidence>
<protein>
    <submittedName>
        <fullName evidence="1">Uncharacterized protein</fullName>
    </submittedName>
</protein>